<proteinExistence type="predicted"/>
<gene>
    <name evidence="1" type="ORF">Patl1_08782</name>
</gene>
<keyword evidence="2" id="KW-1185">Reference proteome</keyword>
<reference evidence="2" key="1">
    <citation type="journal article" date="2023" name="G3 (Bethesda)">
        <title>Genome assembly and association tests identify interacting loci associated with vigor, precocity, and sex in interspecific pistachio rootstocks.</title>
        <authorList>
            <person name="Palmer W."/>
            <person name="Jacygrad E."/>
            <person name="Sagayaradj S."/>
            <person name="Cavanaugh K."/>
            <person name="Han R."/>
            <person name="Bertier L."/>
            <person name="Beede B."/>
            <person name="Kafkas S."/>
            <person name="Golino D."/>
            <person name="Preece J."/>
            <person name="Michelmore R."/>
        </authorList>
    </citation>
    <scope>NUCLEOTIDE SEQUENCE [LARGE SCALE GENOMIC DNA]</scope>
</reference>
<evidence type="ECO:0000313" key="2">
    <source>
        <dbReference type="Proteomes" id="UP001164250"/>
    </source>
</evidence>
<accession>A0ACC1AIL0</accession>
<name>A0ACC1AIL0_9ROSI</name>
<protein>
    <submittedName>
        <fullName evidence="1">Uncharacterized protein</fullName>
    </submittedName>
</protein>
<evidence type="ECO:0000313" key="1">
    <source>
        <dbReference type="EMBL" id="KAJ0086510.1"/>
    </source>
</evidence>
<dbReference type="EMBL" id="CM047906">
    <property type="protein sequence ID" value="KAJ0086510.1"/>
    <property type="molecule type" value="Genomic_DNA"/>
</dbReference>
<sequence length="483" mass="52292">MDSDLAKLFVGGISRETNEETLRCHFSKYGTVLGSVIARERITKNPRGFGFVWFCDTSAADEALKDGHVILGRTVDVKRAIPRSEQHQDQQKQQHYPNGQQNSLSIKNTSNGEIDNHIRTKKIFVGGLSANLTEEDFKNYFERFGRTIDVVVMHDNMTNRPRGFGFVTYDSEESVENVMQKTFHELNGRLVEVKRAVPKEEINGSTGSSNARFGIGKGSPYQSFRSGNCPPYSPGYGVPPYAPLPGHGGVGGFPGGGILGGGYPMVVYGKYGYGVPPIAPRSPWYGPAMIRSGACPVPYGNASIFPAYLNGRVGVMGMTAGGYNGTVGAGVDGKLSQVLGGSEHLLANAAPSHIEGVKLDVECTDFKGSNDGGSSEQNQKGVDGRFKPLPVEKKVIVGERFFYPFDWQMGGNFACVHQQFNMDTGLQVFDKHVYLLYTNTTELLMHYGVGSNGVFPVSPRDQMTSGITAPVTALDLNGAGLVM</sequence>
<dbReference type="Proteomes" id="UP001164250">
    <property type="component" value="Chromosome 10"/>
</dbReference>
<comment type="caution">
    <text evidence="1">The sequence shown here is derived from an EMBL/GenBank/DDBJ whole genome shotgun (WGS) entry which is preliminary data.</text>
</comment>
<organism evidence="1 2">
    <name type="scientific">Pistacia atlantica</name>
    <dbReference type="NCBI Taxonomy" id="434234"/>
    <lineage>
        <taxon>Eukaryota</taxon>
        <taxon>Viridiplantae</taxon>
        <taxon>Streptophyta</taxon>
        <taxon>Embryophyta</taxon>
        <taxon>Tracheophyta</taxon>
        <taxon>Spermatophyta</taxon>
        <taxon>Magnoliopsida</taxon>
        <taxon>eudicotyledons</taxon>
        <taxon>Gunneridae</taxon>
        <taxon>Pentapetalae</taxon>
        <taxon>rosids</taxon>
        <taxon>malvids</taxon>
        <taxon>Sapindales</taxon>
        <taxon>Anacardiaceae</taxon>
        <taxon>Pistacia</taxon>
    </lineage>
</organism>